<dbReference type="InterPro" id="IPR011989">
    <property type="entry name" value="ARM-like"/>
</dbReference>
<name>A0A815D8L5_ADIRI</name>
<evidence type="ECO:0000313" key="6">
    <source>
        <dbReference type="Proteomes" id="UP000663852"/>
    </source>
</evidence>
<feature type="region of interest" description="Disordered" evidence="2">
    <location>
        <begin position="1261"/>
        <end position="1313"/>
    </location>
</feature>
<dbReference type="Gene3D" id="1.20.58.2220">
    <property type="entry name" value="Formin, FH2 domain"/>
    <property type="match status" value="1"/>
</dbReference>
<evidence type="ECO:0000259" key="3">
    <source>
        <dbReference type="PROSITE" id="PS51232"/>
    </source>
</evidence>
<dbReference type="GO" id="GO:0030866">
    <property type="term" value="P:cortical actin cytoskeleton organization"/>
    <property type="evidence" value="ECO:0007669"/>
    <property type="project" value="TreeGrafter"/>
</dbReference>
<feature type="compositionally biased region" description="Basic and acidic residues" evidence="2">
    <location>
        <begin position="487"/>
        <end position="500"/>
    </location>
</feature>
<protein>
    <recommendedName>
        <fullName evidence="7">FH1/FH2 domain-containing protein 3</fullName>
    </recommendedName>
</protein>
<feature type="region of interest" description="Disordered" evidence="2">
    <location>
        <begin position="487"/>
        <end position="559"/>
    </location>
</feature>
<dbReference type="SMART" id="SM00498">
    <property type="entry name" value="FH2"/>
    <property type="match status" value="1"/>
</dbReference>
<feature type="region of interest" description="Disordered" evidence="2">
    <location>
        <begin position="700"/>
        <end position="763"/>
    </location>
</feature>
<evidence type="ECO:0000313" key="5">
    <source>
        <dbReference type="EMBL" id="CAF1295095.1"/>
    </source>
</evidence>
<dbReference type="FunFam" id="1.25.10.10:FF:000056">
    <property type="entry name" value="FH1/FH2 domain-containing protein 3 isoform X1"/>
    <property type="match status" value="1"/>
</dbReference>
<dbReference type="PROSITE" id="PS51232">
    <property type="entry name" value="GBD_FH3"/>
    <property type="match status" value="1"/>
</dbReference>
<feature type="compositionally biased region" description="Pro residues" evidence="2">
    <location>
        <begin position="701"/>
        <end position="710"/>
    </location>
</feature>
<dbReference type="InterPro" id="IPR042201">
    <property type="entry name" value="FH2_Formin_sf"/>
</dbReference>
<dbReference type="EMBL" id="CAJNOJ010000211">
    <property type="protein sequence ID" value="CAF1295095.1"/>
    <property type="molecule type" value="Genomic_DNA"/>
</dbReference>
<proteinExistence type="predicted"/>
<dbReference type="Proteomes" id="UP000663852">
    <property type="component" value="Unassembled WGS sequence"/>
</dbReference>
<feature type="compositionally biased region" description="Polar residues" evidence="2">
    <location>
        <begin position="364"/>
        <end position="378"/>
    </location>
</feature>
<feature type="compositionally biased region" description="Acidic residues" evidence="2">
    <location>
        <begin position="411"/>
        <end position="424"/>
    </location>
</feature>
<comment type="caution">
    <text evidence="5">The sequence shown here is derived from an EMBL/GenBank/DDBJ whole genome shotgun (WGS) entry which is preliminary data.</text>
</comment>
<feature type="compositionally biased region" description="Polar residues" evidence="2">
    <location>
        <begin position="435"/>
        <end position="452"/>
    </location>
</feature>
<dbReference type="InterPro" id="IPR016024">
    <property type="entry name" value="ARM-type_fold"/>
</dbReference>
<feature type="compositionally biased region" description="Polar residues" evidence="2">
    <location>
        <begin position="753"/>
        <end position="763"/>
    </location>
</feature>
<evidence type="ECO:0008006" key="7">
    <source>
        <dbReference type="Google" id="ProtNLM"/>
    </source>
</evidence>
<reference evidence="5" key="1">
    <citation type="submission" date="2021-02" db="EMBL/GenBank/DDBJ databases">
        <authorList>
            <person name="Nowell W R."/>
        </authorList>
    </citation>
    <scope>NUCLEOTIDE SEQUENCE</scope>
</reference>
<feature type="compositionally biased region" description="Pro residues" evidence="2">
    <location>
        <begin position="720"/>
        <end position="746"/>
    </location>
</feature>
<evidence type="ECO:0000259" key="4">
    <source>
        <dbReference type="PROSITE" id="PS51444"/>
    </source>
</evidence>
<dbReference type="GO" id="GO:0005737">
    <property type="term" value="C:cytoplasm"/>
    <property type="evidence" value="ECO:0007669"/>
    <property type="project" value="TreeGrafter"/>
</dbReference>
<evidence type="ECO:0000256" key="1">
    <source>
        <dbReference type="ARBA" id="ARBA00023203"/>
    </source>
</evidence>
<dbReference type="Gene3D" id="1.25.10.10">
    <property type="entry name" value="Leucine-rich Repeat Variant"/>
    <property type="match status" value="1"/>
</dbReference>
<dbReference type="PANTHER" id="PTHR45920">
    <property type="entry name" value="FORMIN HOMOLOGY 2 DOMAIN CONTAINING, ISOFORM I"/>
    <property type="match status" value="1"/>
</dbReference>
<gene>
    <name evidence="5" type="ORF">EDS130_LOCUS30297</name>
</gene>
<dbReference type="PROSITE" id="PS51444">
    <property type="entry name" value="FH2"/>
    <property type="match status" value="1"/>
</dbReference>
<feature type="region of interest" description="Disordered" evidence="2">
    <location>
        <begin position="401"/>
        <end position="466"/>
    </location>
</feature>
<feature type="domain" description="GBD/FH3" evidence="3">
    <location>
        <begin position="59"/>
        <end position="417"/>
    </location>
</feature>
<evidence type="ECO:0000256" key="2">
    <source>
        <dbReference type="SAM" id="MobiDB-lite"/>
    </source>
</evidence>
<dbReference type="GO" id="GO:0051015">
    <property type="term" value="F:actin filament binding"/>
    <property type="evidence" value="ECO:0007669"/>
    <property type="project" value="TreeGrafter"/>
</dbReference>
<dbReference type="Pfam" id="PF24959">
    <property type="entry name" value="FH3_FHOD1-3"/>
    <property type="match status" value="1"/>
</dbReference>
<keyword evidence="1" id="KW-0009">Actin-binding</keyword>
<dbReference type="Pfam" id="PF02181">
    <property type="entry name" value="FH2"/>
    <property type="match status" value="1"/>
</dbReference>
<dbReference type="OrthoDB" id="5332616at2759"/>
<feature type="region of interest" description="Disordered" evidence="2">
    <location>
        <begin position="342"/>
        <end position="380"/>
    </location>
</feature>
<feature type="compositionally biased region" description="Polar residues" evidence="2">
    <location>
        <begin position="516"/>
        <end position="538"/>
    </location>
</feature>
<dbReference type="GO" id="GO:0005856">
    <property type="term" value="C:cytoskeleton"/>
    <property type="evidence" value="ECO:0007669"/>
    <property type="project" value="TreeGrafter"/>
</dbReference>
<dbReference type="InterPro" id="IPR056771">
    <property type="entry name" value="FH3_FHOD1-3-like"/>
</dbReference>
<accession>A0A815D8L5</accession>
<dbReference type="SUPFAM" id="SSF48371">
    <property type="entry name" value="ARM repeat"/>
    <property type="match status" value="1"/>
</dbReference>
<feature type="compositionally biased region" description="Basic and acidic residues" evidence="2">
    <location>
        <begin position="425"/>
        <end position="434"/>
    </location>
</feature>
<dbReference type="SUPFAM" id="SSF101447">
    <property type="entry name" value="Formin homology 2 domain (FH2 domain)"/>
    <property type="match status" value="1"/>
</dbReference>
<dbReference type="InterPro" id="IPR041387">
    <property type="entry name" value="FHOD1_GBD_N"/>
</dbReference>
<dbReference type="InterPro" id="IPR015425">
    <property type="entry name" value="FH2_Formin"/>
</dbReference>
<organism evidence="5 6">
    <name type="scientific">Adineta ricciae</name>
    <name type="common">Rotifer</name>
    <dbReference type="NCBI Taxonomy" id="249248"/>
    <lineage>
        <taxon>Eukaryota</taxon>
        <taxon>Metazoa</taxon>
        <taxon>Spiralia</taxon>
        <taxon>Gnathifera</taxon>
        <taxon>Rotifera</taxon>
        <taxon>Eurotatoria</taxon>
        <taxon>Bdelloidea</taxon>
        <taxon>Adinetida</taxon>
        <taxon>Adinetidae</taxon>
        <taxon>Adineta</taxon>
    </lineage>
</organism>
<feature type="domain" description="FH2" evidence="4">
    <location>
        <begin position="773"/>
        <end position="1176"/>
    </location>
</feature>
<dbReference type="Pfam" id="PF18382">
    <property type="entry name" value="Formin_GBD_N"/>
    <property type="match status" value="1"/>
</dbReference>
<dbReference type="PANTHER" id="PTHR45920:SF4">
    <property type="entry name" value="FORMIN HOMOLOGY 2 DOMAIN CONTAINING, ISOFORM I"/>
    <property type="match status" value="1"/>
</dbReference>
<sequence>MTNFDDNLDLSSSTLLCRIQYLDDTDPFSSVNLPEPARPPSFVFLTSTILSNQLHSVHKALNAPHDITDCTLELYRQDGTKTEFGPYLDLDQTLNEQREEIETFTEGYKWSIVLRTQLNVRVHACIDKLLNSNGRELRRSLFSLKQIFQDDKDLVHEFVNNQGLQCLIKIGGAADQNYQNYILRALGQLMLYIDGMNAVIEQNEVVQWLYSLVDSSFRLVVKTSLKLLIIFAEYTESNALLILSAVAEVDRSAKRSLWSNAMGIMNELENASTEVVLLIVTLFNTVLSAIPDQDTFYDMTDALEQQGMQRCTQFFLNRKPIEEDLIEQFHIYDAALRREDDEAFTQPTRRAPRKKSVFDRTSSRRYSSVDSNGQQVINPNDLDLTDSILRQHNDVINLLNGQDDSTVSFNDDIDDDDYDDDDSDEQKARAKSAVDNRQSMRRSSSNTFQPISTFLKKDPDVPKPTADCITFRRRQNYWESEIIQREVPRTSTNERTRDRWGLSNDRQSPAMDSHRSSVTSPLKTSLTINNNHTVPSSRFTRRSNNSEPESPPSPNRPTEVQVFSRAPFHLQRSPNSNNTIEALTRQINMHTMGGNDVSLVNATIKETKLIQSPELIGAVTRAKDGLQAATTKSPPLSSVHFSVPIQSPDALVPKPFSDNDLQWEYVNGKVLDRKLCVQDLNFEDLDEQDDANILTITIARPGPPPPPPPMSSMMTNGSSFPPPPPLPPPMTNGSSFPPPPPPPPPSLFAARNSGPSQSYMSNGNFDGDSSISRASSINKPLKTIRLHWRETAPNAIQDALNGEESLWTSLNKVKVDTERLSQLFELKHADVKIKKNVDAKREITVLDPKRSNAINIGLTVLPTARTIKGAILKMDSSVINKEGIEKLLTMLPTEEEKNRIIEAQMANSDLPLGSAEQFLLTLASVVELEARLKLWLFKLDFDNIELEIAEPLMDLKNGMKNLKENTTLRHILEVLLAIGNFLNGADSIGFQLDYLAKVPEVKDTIQKHSLLFHVCNLVVEKYPDTTDLYSEIGEITRCSKIDFDELELKLTKLENDCRAAFDHLKAISKHEIPQIKTKVDIKHHGKIHNVTLTEFLSDCTERVALLRLIHRRVINRFNRFLLWLGYSRSAIQETKITQFCKILSEFALEYRTTRERISTQKLKKLNRGERNKTRGKLITEILSEKSSPLKDALMNGFRTEDEPGYRRRLSKDKIYSVYIPQDCDMKPQAPPAAERNYKQPIAPKVVQPNVFSDLAAVVRSSSKDGQLMPGHRLRQKASSSNIQKASAPPSATSVPKQPPPPPSNPNENEPFDASDELLDNLVKNAAITSTKDIIRQRRIARYAQRQSLRRTLQINLNDDERTEIFGAGNN</sequence>
<dbReference type="InterPro" id="IPR014768">
    <property type="entry name" value="GBD/FH3_dom"/>
</dbReference>